<dbReference type="InterPro" id="IPR000082">
    <property type="entry name" value="SEA_dom"/>
</dbReference>
<dbReference type="PROSITE" id="PS50024">
    <property type="entry name" value="SEA"/>
    <property type="match status" value="1"/>
</dbReference>
<reference evidence="2 3" key="1">
    <citation type="submission" date="2019-09" db="EMBL/GenBank/DDBJ databases">
        <title>Bird 10,000 Genomes (B10K) Project - Family phase.</title>
        <authorList>
            <person name="Zhang G."/>
        </authorList>
    </citation>
    <scope>NUCLEOTIDE SEQUENCE [LARGE SCALE GENOMIC DNA]</scope>
    <source>
        <strain evidence="2">B10K-DU-008-62</strain>
        <tissue evidence="2">Mixed tissue sample</tissue>
    </source>
</reference>
<dbReference type="Proteomes" id="UP000568556">
    <property type="component" value="Unassembled WGS sequence"/>
</dbReference>
<dbReference type="InterPro" id="IPR036364">
    <property type="entry name" value="SEA_dom_sf"/>
</dbReference>
<feature type="non-terminal residue" evidence="2">
    <location>
        <position position="130"/>
    </location>
</feature>
<keyword evidence="3" id="KW-1185">Reference proteome</keyword>
<dbReference type="SUPFAM" id="SSF82671">
    <property type="entry name" value="SEA domain"/>
    <property type="match status" value="2"/>
</dbReference>
<dbReference type="OrthoDB" id="9947814at2759"/>
<dbReference type="Gene3D" id="3.30.70.960">
    <property type="entry name" value="SEA domain"/>
    <property type="match status" value="1"/>
</dbReference>
<name>A0A7L0UG58_CHOAC</name>
<evidence type="ECO:0000313" key="2">
    <source>
        <dbReference type="EMBL" id="NXL66037.1"/>
    </source>
</evidence>
<dbReference type="PANTHER" id="PTHR14672:SF1">
    <property type="entry name" value="MUCIN-16"/>
    <property type="match status" value="1"/>
</dbReference>
<dbReference type="InterPro" id="IPR028850">
    <property type="entry name" value="MUC16"/>
</dbReference>
<dbReference type="Pfam" id="PF01390">
    <property type="entry name" value="SEA"/>
    <property type="match status" value="1"/>
</dbReference>
<evidence type="ECO:0000313" key="3">
    <source>
        <dbReference type="Proteomes" id="UP000568556"/>
    </source>
</evidence>
<accession>A0A7L0UG58</accession>
<feature type="domain" description="SEA" evidence="1">
    <location>
        <begin position="5"/>
        <end position="130"/>
    </location>
</feature>
<sequence length="130" mass="14381">SPSPTPRHFTLNFTLTNLPYSTDLEAPTSRKFISTVKVINHYVSLALVLPILCYGHNLNLPALNPGAHLTFALRSGRNKDDTGVDAVCSYNGSLARFDREKIYHELSTMTNGVTKLGHYSLEKNSLYVNG</sequence>
<dbReference type="AlphaFoldDB" id="A0A7L0UG58"/>
<dbReference type="PANTHER" id="PTHR14672">
    <property type="entry name" value="MUCIN-16"/>
    <property type="match status" value="1"/>
</dbReference>
<proteinExistence type="predicted"/>
<comment type="caution">
    <text evidence="2">The sequence shown here is derived from an EMBL/GenBank/DDBJ whole genome shotgun (WGS) entry which is preliminary data.</text>
</comment>
<gene>
    <name evidence="2" type="primary">Muc16_1</name>
    <name evidence="2" type="ORF">CHOACU_R13909</name>
</gene>
<protein>
    <submittedName>
        <fullName evidence="2">MUC16 protein</fullName>
    </submittedName>
</protein>
<feature type="non-terminal residue" evidence="2">
    <location>
        <position position="1"/>
    </location>
</feature>
<dbReference type="EMBL" id="VXAQ01001464">
    <property type="protein sequence ID" value="NXL66037.1"/>
    <property type="molecule type" value="Genomic_DNA"/>
</dbReference>
<organism evidence="2 3">
    <name type="scientific">Chordeiles acutipennis</name>
    <name type="common">Lesser nighthawk</name>
    <name type="synonym">Caprimulgus acutipennis</name>
    <dbReference type="NCBI Taxonomy" id="118183"/>
    <lineage>
        <taxon>Eukaryota</taxon>
        <taxon>Metazoa</taxon>
        <taxon>Chordata</taxon>
        <taxon>Craniata</taxon>
        <taxon>Vertebrata</taxon>
        <taxon>Euteleostomi</taxon>
        <taxon>Archelosauria</taxon>
        <taxon>Archosauria</taxon>
        <taxon>Dinosauria</taxon>
        <taxon>Saurischia</taxon>
        <taxon>Theropoda</taxon>
        <taxon>Coelurosauria</taxon>
        <taxon>Aves</taxon>
        <taxon>Neognathae</taxon>
        <taxon>Neoaves</taxon>
        <taxon>Strisores</taxon>
        <taxon>Caprimulgiformes</taxon>
        <taxon>Caprimulgidae</taxon>
        <taxon>Chordeilinae</taxon>
        <taxon>Chordeiles</taxon>
    </lineage>
</organism>
<evidence type="ECO:0000259" key="1">
    <source>
        <dbReference type="PROSITE" id="PS50024"/>
    </source>
</evidence>